<evidence type="ECO:0000313" key="14">
    <source>
        <dbReference type="EMBL" id="MBB5022692.1"/>
    </source>
</evidence>
<keyword evidence="11" id="KW-0129">CBS domain</keyword>
<evidence type="ECO:0000256" key="6">
    <source>
        <dbReference type="ARBA" id="ARBA00022695"/>
    </source>
</evidence>
<dbReference type="Gene3D" id="1.10.3090.10">
    <property type="entry name" value="cca-adding enzyme, domain 2"/>
    <property type="match status" value="1"/>
</dbReference>
<evidence type="ECO:0000256" key="2">
    <source>
        <dbReference type="ARBA" id="ARBA00007265"/>
    </source>
</evidence>
<dbReference type="SUPFAM" id="SSF81301">
    <property type="entry name" value="Nucleotidyltransferase"/>
    <property type="match status" value="1"/>
</dbReference>
<accession>A0A7W7Y6L2</accession>
<dbReference type="InterPro" id="IPR038763">
    <property type="entry name" value="DHH_sf"/>
</dbReference>
<dbReference type="InterPro" id="IPR001667">
    <property type="entry name" value="DDH_dom"/>
</dbReference>
<evidence type="ECO:0000256" key="9">
    <source>
        <dbReference type="ARBA" id="ARBA00022842"/>
    </source>
</evidence>
<protein>
    <submittedName>
        <fullName evidence="14">tRNA nucleotidyltransferase (CCA-adding enzyme)</fullName>
        <ecNumber evidence="14">2.7.7.72</ecNumber>
        <ecNumber evidence="14">3.1.3.-</ecNumber>
        <ecNumber evidence="14">3.1.4.-</ecNumber>
    </submittedName>
</protein>
<dbReference type="Gene3D" id="3.10.580.10">
    <property type="entry name" value="CBS-domain"/>
    <property type="match status" value="1"/>
</dbReference>
<dbReference type="GO" id="GO:0004810">
    <property type="term" value="F:CCA tRNA nucleotidyltransferase activity"/>
    <property type="evidence" value="ECO:0007669"/>
    <property type="project" value="UniProtKB-EC"/>
</dbReference>
<dbReference type="GO" id="GO:0046872">
    <property type="term" value="F:metal ion binding"/>
    <property type="evidence" value="ECO:0007669"/>
    <property type="project" value="UniProtKB-KW"/>
</dbReference>
<comment type="similarity">
    <text evidence="2 12">Belongs to the tRNA nucleotidyltransferase/poly(A) polymerase family.</text>
</comment>
<dbReference type="Pfam" id="PF01368">
    <property type="entry name" value="DHH"/>
    <property type="match status" value="1"/>
</dbReference>
<keyword evidence="3" id="KW-0820">tRNA-binding</keyword>
<dbReference type="CDD" id="cd05398">
    <property type="entry name" value="NT_ClassII-CCAase"/>
    <property type="match status" value="1"/>
</dbReference>
<dbReference type="SUPFAM" id="SSF54631">
    <property type="entry name" value="CBS-domain pair"/>
    <property type="match status" value="1"/>
</dbReference>
<evidence type="ECO:0000256" key="4">
    <source>
        <dbReference type="ARBA" id="ARBA00022679"/>
    </source>
</evidence>
<proteinExistence type="inferred from homology"/>
<dbReference type="AlphaFoldDB" id="A0A7W7Y6L2"/>
<dbReference type="Proteomes" id="UP000528322">
    <property type="component" value="Unassembled WGS sequence"/>
</dbReference>
<evidence type="ECO:0000256" key="5">
    <source>
        <dbReference type="ARBA" id="ARBA00022694"/>
    </source>
</evidence>
<dbReference type="GO" id="GO:0000166">
    <property type="term" value="F:nucleotide binding"/>
    <property type="evidence" value="ECO:0007669"/>
    <property type="project" value="UniProtKB-KW"/>
</dbReference>
<dbReference type="InterPro" id="IPR032828">
    <property type="entry name" value="PolyA_RNA-bd"/>
</dbReference>
<dbReference type="Pfam" id="PF12627">
    <property type="entry name" value="PolyA_pol_RNAbd"/>
    <property type="match status" value="1"/>
</dbReference>
<dbReference type="InterPro" id="IPR052390">
    <property type="entry name" value="tRNA_nt/polyA_polymerase"/>
</dbReference>
<dbReference type="Gene3D" id="3.30.460.10">
    <property type="entry name" value="Beta Polymerase, domain 2"/>
    <property type="match status" value="1"/>
</dbReference>
<dbReference type="SUPFAM" id="SSF81891">
    <property type="entry name" value="Poly A polymerase C-terminal region-like"/>
    <property type="match status" value="1"/>
</dbReference>
<dbReference type="Gene3D" id="3.90.1640.10">
    <property type="entry name" value="inorganic pyrophosphatase (n-terminal core)"/>
    <property type="match status" value="1"/>
</dbReference>
<evidence type="ECO:0000256" key="8">
    <source>
        <dbReference type="ARBA" id="ARBA00022741"/>
    </source>
</evidence>
<dbReference type="Gene3D" id="3.10.310.30">
    <property type="match status" value="1"/>
</dbReference>
<evidence type="ECO:0000256" key="10">
    <source>
        <dbReference type="ARBA" id="ARBA00022884"/>
    </source>
</evidence>
<keyword evidence="7" id="KW-0479">Metal-binding</keyword>
<evidence type="ECO:0000256" key="3">
    <source>
        <dbReference type="ARBA" id="ARBA00022555"/>
    </source>
</evidence>
<keyword evidence="5" id="KW-0819">tRNA processing</keyword>
<evidence type="ECO:0000256" key="12">
    <source>
        <dbReference type="RuleBase" id="RU003953"/>
    </source>
</evidence>
<feature type="domain" description="CBS" evidence="13">
    <location>
        <begin position="379"/>
        <end position="434"/>
    </location>
</feature>
<dbReference type="InterPro" id="IPR043519">
    <property type="entry name" value="NT_sf"/>
</dbReference>
<keyword evidence="4 12" id="KW-0808">Transferase</keyword>
<dbReference type="GO" id="GO:0000049">
    <property type="term" value="F:tRNA binding"/>
    <property type="evidence" value="ECO:0007669"/>
    <property type="project" value="UniProtKB-KW"/>
</dbReference>
<feature type="domain" description="CBS" evidence="13">
    <location>
        <begin position="316"/>
        <end position="372"/>
    </location>
</feature>
<organism evidence="14 15">
    <name type="scientific">Desulfurispira natronophila</name>
    <dbReference type="NCBI Taxonomy" id="682562"/>
    <lineage>
        <taxon>Bacteria</taxon>
        <taxon>Pseudomonadati</taxon>
        <taxon>Chrysiogenota</taxon>
        <taxon>Chrysiogenia</taxon>
        <taxon>Chrysiogenales</taxon>
        <taxon>Chrysiogenaceae</taxon>
        <taxon>Desulfurispira</taxon>
    </lineage>
</organism>
<keyword evidence="8" id="KW-0547">Nucleotide-binding</keyword>
<dbReference type="GO" id="GO:0008033">
    <property type="term" value="P:tRNA processing"/>
    <property type="evidence" value="ECO:0007669"/>
    <property type="project" value="UniProtKB-KW"/>
</dbReference>
<keyword evidence="10 12" id="KW-0694">RNA-binding</keyword>
<dbReference type="EMBL" id="JACHID010000014">
    <property type="protein sequence ID" value="MBB5022692.1"/>
    <property type="molecule type" value="Genomic_DNA"/>
</dbReference>
<sequence length="876" mass="99111">MQIITTHQQPDFDALASMIAAQLLHPQGKIVAIGAIPEHIEIFLSNSEIEIKVHRESDIDPQQVKAMVVVDAGDGKRLGKFGELFGVVPTIVYDHHQTESIDSQKTCSEQVERHYRDCGANSSFMVELLRKSGASIDAALATTLLCGIYEDTGHLTYTSTRPVDCLSAGYLLECGGDLEVVGATLAKHWKDADIHILSDLLKNYEHYQIMGIDAGISYADFHAFVPDVAEMLGNIMGIRKCSLLVVFLRMEGRIYAIVRSNSYVSAAQVAELYGGGGHHNAASATVKNMTLVQALDYVRASLKELITLSRTTRSIMSANAISVKSDSTLESAYQQFSRDGINCMPVLDENEDLLGLLYKNQCMRALFHGLGSQPVHTVADTDIQAIGADEPFTQAEQILLGGRQAMVPICEDGRVVGVITRTDLLREYRHDTEMELPAQQRSQSSQRPRHVRKMLREILGKKNFSYLEAASELALSRRQSVYLVGGIVRDLILRTPNFDIDLVVEGDAQPFANALAEQLAGRLRFHERFKTGVIILPDGLRIDVASSRNEYYESPGALPSVTVGSIKRDLYRRDFSINAMAVSLNTFELLDFFGGVQDIRDRKVRVLHNLSFIEDPTRMFRAVRFEQRYEFDIGDQTLKLLRRARDLDLLQHISSQRIYDELRHMLNEEYPSRHIARLFELDLLRSLHSSMGFDRKTLELVSSMEDLLVVSDFLRMEDLRRDVLYLAILLRSLKPEQIIDIPLLQELSRRDRQLIALGFSRSAELLQCIHSEGKLWRKLRLVSQYENDIILLAMVRSNSQQRSWHFLRDYLRSYANTLPILRGDELIKMGVPEGPAVADALCMLQAYIVRRGNNRPDRDEEELFVQRIVMPCLTRR</sequence>
<dbReference type="EC" id="3.1.4.-" evidence="14"/>
<dbReference type="Pfam" id="PF01743">
    <property type="entry name" value="PolyA_pol"/>
    <property type="match status" value="1"/>
</dbReference>
<dbReference type="InterPro" id="IPR046342">
    <property type="entry name" value="CBS_dom_sf"/>
</dbReference>
<evidence type="ECO:0000256" key="11">
    <source>
        <dbReference type="PROSITE-ProRule" id="PRU00703"/>
    </source>
</evidence>
<dbReference type="PANTHER" id="PTHR47788">
    <property type="entry name" value="POLYA POLYMERASE"/>
    <property type="match status" value="1"/>
</dbReference>
<evidence type="ECO:0000256" key="1">
    <source>
        <dbReference type="ARBA" id="ARBA00001946"/>
    </source>
</evidence>
<dbReference type="InterPro" id="IPR000644">
    <property type="entry name" value="CBS_dom"/>
</dbReference>
<evidence type="ECO:0000313" key="15">
    <source>
        <dbReference type="Proteomes" id="UP000528322"/>
    </source>
</evidence>
<dbReference type="PROSITE" id="PS51371">
    <property type="entry name" value="CBS"/>
    <property type="match status" value="2"/>
</dbReference>
<dbReference type="PANTHER" id="PTHR47788:SF1">
    <property type="entry name" value="A-ADDING TRNA NUCLEOTIDYLTRANSFERASE"/>
    <property type="match status" value="1"/>
</dbReference>
<reference evidence="14 15" key="1">
    <citation type="submission" date="2020-08" db="EMBL/GenBank/DDBJ databases">
        <title>Genomic Encyclopedia of Type Strains, Phase IV (KMG-IV): sequencing the most valuable type-strain genomes for metagenomic binning, comparative biology and taxonomic classification.</title>
        <authorList>
            <person name="Goeker M."/>
        </authorList>
    </citation>
    <scope>NUCLEOTIDE SEQUENCE [LARGE SCALE GENOMIC DNA]</scope>
    <source>
        <strain evidence="14 15">DSM 22071</strain>
    </source>
</reference>
<gene>
    <name evidence="14" type="ORF">HNR37_002031</name>
</gene>
<keyword evidence="15" id="KW-1185">Reference proteome</keyword>
<dbReference type="SUPFAM" id="SSF64182">
    <property type="entry name" value="DHH phosphoesterases"/>
    <property type="match status" value="1"/>
</dbReference>
<comment type="caution">
    <text evidence="14">The sequence shown here is derived from an EMBL/GenBank/DDBJ whole genome shotgun (WGS) entry which is preliminary data.</text>
</comment>
<dbReference type="EC" id="2.7.7.72" evidence="14"/>
<name>A0A7W7Y6L2_9BACT</name>
<dbReference type="InterPro" id="IPR002646">
    <property type="entry name" value="PolA_pol_head_dom"/>
</dbReference>
<dbReference type="RefSeq" id="WP_183733662.1">
    <property type="nucleotide sequence ID" value="NZ_JACHID010000014.1"/>
</dbReference>
<evidence type="ECO:0000256" key="7">
    <source>
        <dbReference type="ARBA" id="ARBA00022723"/>
    </source>
</evidence>
<keyword evidence="9" id="KW-0460">Magnesium</keyword>
<keyword evidence="6 14" id="KW-0548">Nucleotidyltransferase</keyword>
<dbReference type="Pfam" id="PF00571">
    <property type="entry name" value="CBS"/>
    <property type="match status" value="2"/>
</dbReference>
<dbReference type="GO" id="GO:0016787">
    <property type="term" value="F:hydrolase activity"/>
    <property type="evidence" value="ECO:0007669"/>
    <property type="project" value="UniProtKB-KW"/>
</dbReference>
<dbReference type="EC" id="3.1.3.-" evidence="14"/>
<comment type="cofactor">
    <cofactor evidence="1">
        <name>Mg(2+)</name>
        <dbReference type="ChEBI" id="CHEBI:18420"/>
    </cofactor>
</comment>
<keyword evidence="14" id="KW-0378">Hydrolase</keyword>
<evidence type="ECO:0000259" key="13">
    <source>
        <dbReference type="PROSITE" id="PS51371"/>
    </source>
</evidence>